<dbReference type="AlphaFoldDB" id="A0A9Q8CKN7"/>
<name>A0A9Q8CKN7_9STAP</name>
<accession>A0A9Q8CKN7</accession>
<protein>
    <submittedName>
        <fullName evidence="1">Uncharacterized protein</fullName>
    </submittedName>
</protein>
<dbReference type="EMBL" id="SCWD01000001">
    <property type="protein sequence ID" value="TDM04694.1"/>
    <property type="molecule type" value="Genomic_DNA"/>
</dbReference>
<proteinExistence type="predicted"/>
<gene>
    <name evidence="1" type="ORF">ERX40_05910</name>
</gene>
<dbReference type="Proteomes" id="UP000295280">
    <property type="component" value="Unassembled WGS sequence"/>
</dbReference>
<comment type="caution">
    <text evidence="1">The sequence shown here is derived from an EMBL/GenBank/DDBJ whole genome shotgun (WGS) entry which is preliminary data.</text>
</comment>
<evidence type="ECO:0000313" key="1">
    <source>
        <dbReference type="EMBL" id="TDM04694.1"/>
    </source>
</evidence>
<reference evidence="1 2" key="1">
    <citation type="submission" date="2019-01" db="EMBL/GenBank/DDBJ databases">
        <title>Draft genome sequences of the type strains of six Macrococcus species.</title>
        <authorList>
            <person name="Mazhar S."/>
            <person name="Altermann E."/>
            <person name="Hill C."/>
            <person name="Mcauliffe O."/>
        </authorList>
    </citation>
    <scope>NUCLEOTIDE SEQUENCE [LARGE SCALE GENOMIC DNA]</scope>
    <source>
        <strain evidence="1 2">ATCC 51828</strain>
    </source>
</reference>
<dbReference type="RefSeq" id="WP_133417553.1">
    <property type="nucleotide sequence ID" value="NZ_SCWD01000001.1"/>
</dbReference>
<sequence>MNISDTEKLSELELLNFFLNLLKENAHVGVINILCLNNYTLFSIEKNVRTEQGTIKFDICFKKDNAAFYGLELKGGRFDNDISQIEKYNNFERTQYLRNETLSHINQNNFSVHIIFNIQLNNTIDNYMENLIYSGFTFRNNKIIFECETELFKLINEAMETTDIENIQRIIHFDKETEDKDIANEICSEVDALLMNQCSFTIDEIVSRAYCSIPDMATVIGADVRSFGNKKVKKMLDLMGRVGYTKLMKWENRQWHPLKTIKLNDVKIARRNYLEYINNPFSNPENNQMSIDEFIE</sequence>
<keyword evidence="2" id="KW-1185">Reference proteome</keyword>
<organism evidence="1 2">
    <name type="scientific">Macrococcus carouselicus</name>
    <dbReference type="NCBI Taxonomy" id="69969"/>
    <lineage>
        <taxon>Bacteria</taxon>
        <taxon>Bacillati</taxon>
        <taxon>Bacillota</taxon>
        <taxon>Bacilli</taxon>
        <taxon>Bacillales</taxon>
        <taxon>Staphylococcaceae</taxon>
        <taxon>Macrococcus</taxon>
    </lineage>
</organism>
<evidence type="ECO:0000313" key="2">
    <source>
        <dbReference type="Proteomes" id="UP000295280"/>
    </source>
</evidence>